<evidence type="ECO:0000256" key="5">
    <source>
        <dbReference type="ARBA" id="ARBA00022989"/>
    </source>
</evidence>
<keyword evidence="9" id="KW-1185">Reference proteome</keyword>
<dbReference type="PANTHER" id="PTHR34584:SF1">
    <property type="entry name" value="NA(+)_H(+) ANTIPORTER SUBUNIT E1"/>
    <property type="match status" value="1"/>
</dbReference>
<evidence type="ECO:0000313" key="9">
    <source>
        <dbReference type="Proteomes" id="UP001550628"/>
    </source>
</evidence>
<accession>A0ABV2WUL5</accession>
<comment type="caution">
    <text evidence="8">The sequence shown here is derived from an EMBL/GenBank/DDBJ whole genome shotgun (WGS) entry which is preliminary data.</text>
</comment>
<dbReference type="EMBL" id="JBEYBF010000016">
    <property type="protein sequence ID" value="MEU1954590.1"/>
    <property type="molecule type" value="Genomic_DNA"/>
</dbReference>
<keyword evidence="4 7" id="KW-0812">Transmembrane</keyword>
<evidence type="ECO:0000256" key="6">
    <source>
        <dbReference type="ARBA" id="ARBA00023136"/>
    </source>
</evidence>
<keyword evidence="5 7" id="KW-1133">Transmembrane helix</keyword>
<evidence type="ECO:0000256" key="2">
    <source>
        <dbReference type="ARBA" id="ARBA00006228"/>
    </source>
</evidence>
<evidence type="ECO:0000313" key="8">
    <source>
        <dbReference type="EMBL" id="MEU1954590.1"/>
    </source>
</evidence>
<gene>
    <name evidence="8" type="ORF">ABZ510_22320</name>
</gene>
<feature type="transmembrane region" description="Helical" evidence="7">
    <location>
        <begin position="9"/>
        <end position="26"/>
    </location>
</feature>
<comment type="similarity">
    <text evidence="2">Belongs to the CPA3 antiporters (TC 2.A.63) subunit E family.</text>
</comment>
<evidence type="ECO:0000256" key="4">
    <source>
        <dbReference type="ARBA" id="ARBA00022692"/>
    </source>
</evidence>
<organism evidence="8 9">
    <name type="scientific">Nocardia rhamnosiphila</name>
    <dbReference type="NCBI Taxonomy" id="426716"/>
    <lineage>
        <taxon>Bacteria</taxon>
        <taxon>Bacillati</taxon>
        <taxon>Actinomycetota</taxon>
        <taxon>Actinomycetes</taxon>
        <taxon>Mycobacteriales</taxon>
        <taxon>Nocardiaceae</taxon>
        <taxon>Nocardia</taxon>
    </lineage>
</organism>
<dbReference type="Pfam" id="PF01899">
    <property type="entry name" value="MNHE"/>
    <property type="match status" value="1"/>
</dbReference>
<sequence>MSRLMNRDNALRVGVLIWLTAVWVALWGQVSVANVLAGAGVGVVIMVALPLPWIPTRGRLRPVPLVKLTAVSIYYALESSFQLAWFAVRPGPPPPSGVLKVQFAFRSDLVMVLCTNLINLIPGTMVLEIDREHCAAYVHVIDVSSAEAVAEFYRTIRVLERLLIDGLERRATPLPPPTGQEVTK</sequence>
<keyword evidence="3" id="KW-1003">Cell membrane</keyword>
<evidence type="ECO:0000256" key="3">
    <source>
        <dbReference type="ARBA" id="ARBA00022475"/>
    </source>
</evidence>
<feature type="transmembrane region" description="Helical" evidence="7">
    <location>
        <begin position="32"/>
        <end position="53"/>
    </location>
</feature>
<dbReference type="Proteomes" id="UP001550628">
    <property type="component" value="Unassembled WGS sequence"/>
</dbReference>
<dbReference type="NCBIfam" id="NF006521">
    <property type="entry name" value="PRK08965.1-5"/>
    <property type="match status" value="1"/>
</dbReference>
<keyword evidence="6 7" id="KW-0472">Membrane</keyword>
<name>A0ABV2WUL5_9NOCA</name>
<evidence type="ECO:0000256" key="7">
    <source>
        <dbReference type="SAM" id="Phobius"/>
    </source>
</evidence>
<reference evidence="8 9" key="1">
    <citation type="submission" date="2024-06" db="EMBL/GenBank/DDBJ databases">
        <title>The Natural Products Discovery Center: Release of the First 8490 Sequenced Strains for Exploring Actinobacteria Biosynthetic Diversity.</title>
        <authorList>
            <person name="Kalkreuter E."/>
            <person name="Kautsar S.A."/>
            <person name="Yang D."/>
            <person name="Bader C.D."/>
            <person name="Teijaro C.N."/>
            <person name="Fluegel L."/>
            <person name="Davis C.M."/>
            <person name="Simpson J.R."/>
            <person name="Lauterbach L."/>
            <person name="Steele A.D."/>
            <person name="Gui C."/>
            <person name="Meng S."/>
            <person name="Li G."/>
            <person name="Viehrig K."/>
            <person name="Ye F."/>
            <person name="Su P."/>
            <person name="Kiefer A.F."/>
            <person name="Nichols A."/>
            <person name="Cepeda A.J."/>
            <person name="Yan W."/>
            <person name="Fan B."/>
            <person name="Jiang Y."/>
            <person name="Adhikari A."/>
            <person name="Zheng C.-J."/>
            <person name="Schuster L."/>
            <person name="Cowan T.M."/>
            <person name="Smanski M.J."/>
            <person name="Chevrette M.G."/>
            <person name="De Carvalho L.P.S."/>
            <person name="Shen B."/>
        </authorList>
    </citation>
    <scope>NUCLEOTIDE SEQUENCE [LARGE SCALE GENOMIC DNA]</scope>
    <source>
        <strain evidence="8 9">NPDC019708</strain>
    </source>
</reference>
<comment type="subcellular location">
    <subcellularLocation>
        <location evidence="1">Cell membrane</location>
        <topology evidence="1">Multi-pass membrane protein</topology>
    </subcellularLocation>
</comment>
<evidence type="ECO:0000256" key="1">
    <source>
        <dbReference type="ARBA" id="ARBA00004651"/>
    </source>
</evidence>
<dbReference type="PANTHER" id="PTHR34584">
    <property type="entry name" value="NA(+)/H(+) ANTIPORTER SUBUNIT E1"/>
    <property type="match status" value="1"/>
</dbReference>
<protein>
    <submittedName>
        <fullName evidence="8">Na+/H+ antiporter subunit E</fullName>
    </submittedName>
</protein>
<proteinExistence type="inferred from homology"/>
<dbReference type="InterPro" id="IPR002758">
    <property type="entry name" value="Cation_antiport_E"/>
</dbReference>